<keyword evidence="2" id="KW-0808">Transferase</keyword>
<dbReference type="AlphaFoldDB" id="A0A1I1TI81"/>
<evidence type="ECO:0000259" key="1">
    <source>
        <dbReference type="PROSITE" id="PS51186"/>
    </source>
</evidence>
<dbReference type="Pfam" id="PF13302">
    <property type="entry name" value="Acetyltransf_3"/>
    <property type="match status" value="1"/>
</dbReference>
<dbReference type="InterPro" id="IPR051531">
    <property type="entry name" value="N-acetyltransferase"/>
</dbReference>
<proteinExistence type="predicted"/>
<dbReference type="Gene3D" id="3.40.630.30">
    <property type="match status" value="1"/>
</dbReference>
<dbReference type="PANTHER" id="PTHR43792">
    <property type="entry name" value="GNAT FAMILY, PUTATIVE (AFU_ORTHOLOGUE AFUA_3G00765)-RELATED-RELATED"/>
    <property type="match status" value="1"/>
</dbReference>
<reference evidence="2 3" key="1">
    <citation type="submission" date="2016-10" db="EMBL/GenBank/DDBJ databases">
        <authorList>
            <person name="de Groot N.N."/>
        </authorList>
    </citation>
    <scope>NUCLEOTIDE SEQUENCE [LARGE SCALE GENOMIC DNA]</scope>
    <source>
        <strain evidence="2 3">DSM 6059</strain>
    </source>
</reference>
<name>A0A1I1TI81_9GAMM</name>
<dbReference type="EMBL" id="FOLO01000070">
    <property type="protein sequence ID" value="SFD58277.1"/>
    <property type="molecule type" value="Genomic_DNA"/>
</dbReference>
<dbReference type="STRING" id="1123010.SAMN02745724_04896"/>
<feature type="domain" description="N-acetyltransferase" evidence="1">
    <location>
        <begin position="8"/>
        <end position="172"/>
    </location>
</feature>
<dbReference type="SUPFAM" id="SSF55729">
    <property type="entry name" value="Acyl-CoA N-acyltransferases (Nat)"/>
    <property type="match status" value="1"/>
</dbReference>
<dbReference type="OrthoDB" id="7852312at2"/>
<protein>
    <submittedName>
        <fullName evidence="2">Protein N-acetyltransferase, RimJ/RimL family</fullName>
    </submittedName>
</protein>
<gene>
    <name evidence="2" type="ORF">SAMN02745724_04896</name>
</gene>
<keyword evidence="3" id="KW-1185">Reference proteome</keyword>
<dbReference type="PROSITE" id="PS51186">
    <property type="entry name" value="GNAT"/>
    <property type="match status" value="1"/>
</dbReference>
<sequence length="181" mass="20383">MELTNDRITLLPLDQSDWELFKALNQNPKIMEHLYDILSLDEIKNTFKNRTAPITQKSDAWCFSINDKFTGEKLGNIGLKITPPEAGVAEVGFMLKEAAHGKGYATEALNLIKIYAFNSLGIKKLAAICSTTNTGSYKLLEKSGFTREKFLPRNTVINNQDIDDYIYGLEKNTFIKIEGNL</sequence>
<dbReference type="InterPro" id="IPR016181">
    <property type="entry name" value="Acyl_CoA_acyltransferase"/>
</dbReference>
<evidence type="ECO:0000313" key="2">
    <source>
        <dbReference type="EMBL" id="SFD58277.1"/>
    </source>
</evidence>
<dbReference type="RefSeq" id="WP_091991004.1">
    <property type="nucleotide sequence ID" value="NZ_FOLO01000070.1"/>
</dbReference>
<dbReference type="InterPro" id="IPR000182">
    <property type="entry name" value="GNAT_dom"/>
</dbReference>
<dbReference type="Proteomes" id="UP000198862">
    <property type="component" value="Unassembled WGS sequence"/>
</dbReference>
<dbReference type="GO" id="GO:0016747">
    <property type="term" value="F:acyltransferase activity, transferring groups other than amino-acyl groups"/>
    <property type="evidence" value="ECO:0007669"/>
    <property type="project" value="InterPro"/>
</dbReference>
<organism evidence="2 3">
    <name type="scientific">Pseudoalteromonas denitrificans DSM 6059</name>
    <dbReference type="NCBI Taxonomy" id="1123010"/>
    <lineage>
        <taxon>Bacteria</taxon>
        <taxon>Pseudomonadati</taxon>
        <taxon>Pseudomonadota</taxon>
        <taxon>Gammaproteobacteria</taxon>
        <taxon>Alteromonadales</taxon>
        <taxon>Pseudoalteromonadaceae</taxon>
        <taxon>Pseudoalteromonas</taxon>
    </lineage>
</organism>
<evidence type="ECO:0000313" key="3">
    <source>
        <dbReference type="Proteomes" id="UP000198862"/>
    </source>
</evidence>
<accession>A0A1I1TI81</accession>